<evidence type="ECO:0000313" key="8">
    <source>
        <dbReference type="EMBL" id="NPU65634.1"/>
    </source>
</evidence>
<dbReference type="Pfam" id="PF07681">
    <property type="entry name" value="DoxX"/>
    <property type="match status" value="1"/>
</dbReference>
<evidence type="ECO:0000256" key="5">
    <source>
        <dbReference type="ARBA" id="ARBA00022989"/>
    </source>
</evidence>
<accession>A0ABX2CED4</accession>
<dbReference type="Proteomes" id="UP000886476">
    <property type="component" value="Unassembled WGS sequence"/>
</dbReference>
<gene>
    <name evidence="8" type="ORF">HL667_11565</name>
</gene>
<keyword evidence="5 7" id="KW-1133">Transmembrane helix</keyword>
<comment type="similarity">
    <text evidence="2">Belongs to the DoxX family.</text>
</comment>
<evidence type="ECO:0000256" key="3">
    <source>
        <dbReference type="ARBA" id="ARBA00022475"/>
    </source>
</evidence>
<dbReference type="RefSeq" id="WP_172110727.1">
    <property type="nucleotide sequence ID" value="NZ_JABFDM010000001.1"/>
</dbReference>
<proteinExistence type="inferred from homology"/>
<dbReference type="EMBL" id="JABFDN010000003">
    <property type="protein sequence ID" value="NPU65634.1"/>
    <property type="molecule type" value="Genomic_DNA"/>
</dbReference>
<dbReference type="InterPro" id="IPR051907">
    <property type="entry name" value="DoxX-like_oxidoreductase"/>
</dbReference>
<reference evidence="8" key="1">
    <citation type="submission" date="2020-05" db="EMBL/GenBank/DDBJ databases">
        <title>Nod-independent and nitrogen-fixing Bradyrhizobium aeschynomene sp. nov. isolated from nodules of Aeschynomene indica.</title>
        <authorList>
            <person name="Zhang Z."/>
        </authorList>
    </citation>
    <scope>NUCLEOTIDE SEQUENCE</scope>
    <source>
        <strain evidence="8">83012</strain>
    </source>
</reference>
<evidence type="ECO:0000313" key="9">
    <source>
        <dbReference type="Proteomes" id="UP000886476"/>
    </source>
</evidence>
<dbReference type="PANTHER" id="PTHR33452:SF1">
    <property type="entry name" value="INNER MEMBRANE PROTEIN YPHA-RELATED"/>
    <property type="match status" value="1"/>
</dbReference>
<keyword evidence="9" id="KW-1185">Reference proteome</keyword>
<organism evidence="8 9">
    <name type="scientific">Bradyrhizobium aeschynomenes</name>
    <dbReference type="NCBI Taxonomy" id="2734909"/>
    <lineage>
        <taxon>Bacteria</taxon>
        <taxon>Pseudomonadati</taxon>
        <taxon>Pseudomonadota</taxon>
        <taxon>Alphaproteobacteria</taxon>
        <taxon>Hyphomicrobiales</taxon>
        <taxon>Nitrobacteraceae</taxon>
        <taxon>Bradyrhizobium</taxon>
    </lineage>
</organism>
<evidence type="ECO:0000256" key="4">
    <source>
        <dbReference type="ARBA" id="ARBA00022692"/>
    </source>
</evidence>
<feature type="transmembrane region" description="Helical" evidence="7">
    <location>
        <begin position="88"/>
        <end position="106"/>
    </location>
</feature>
<comment type="caution">
    <text evidence="8">The sequence shown here is derived from an EMBL/GenBank/DDBJ whole genome shotgun (WGS) entry which is preliminary data.</text>
</comment>
<dbReference type="PANTHER" id="PTHR33452">
    <property type="entry name" value="OXIDOREDUCTASE CATD-RELATED"/>
    <property type="match status" value="1"/>
</dbReference>
<name>A0ABX2CED4_9BRAD</name>
<evidence type="ECO:0000256" key="2">
    <source>
        <dbReference type="ARBA" id="ARBA00006679"/>
    </source>
</evidence>
<sequence length="156" mass="16429">MWLTKDDFRIKADNFDLTNGSNILRIICGLFLFPHVAGKFAGGAVSAATAGFFAKAGFHPPEAWVLIAAAAESAAGIALVLGICTRFAALGATALLLFAVYALQVVKGFGWTWNTGGYEYPVFWAITSLVVAIEAWKTHLAQAKPSARALPANAAA</sequence>
<keyword evidence="4 7" id="KW-0812">Transmembrane</keyword>
<keyword evidence="3" id="KW-1003">Cell membrane</keyword>
<evidence type="ECO:0000256" key="7">
    <source>
        <dbReference type="SAM" id="Phobius"/>
    </source>
</evidence>
<feature type="transmembrane region" description="Helical" evidence="7">
    <location>
        <begin position="118"/>
        <end position="136"/>
    </location>
</feature>
<evidence type="ECO:0000256" key="6">
    <source>
        <dbReference type="ARBA" id="ARBA00023136"/>
    </source>
</evidence>
<comment type="subcellular location">
    <subcellularLocation>
        <location evidence="1">Cell membrane</location>
        <topology evidence="1">Multi-pass membrane protein</topology>
    </subcellularLocation>
</comment>
<evidence type="ECO:0000256" key="1">
    <source>
        <dbReference type="ARBA" id="ARBA00004651"/>
    </source>
</evidence>
<protein>
    <submittedName>
        <fullName evidence="8">DoxX family membrane protein</fullName>
    </submittedName>
</protein>
<dbReference type="InterPro" id="IPR032808">
    <property type="entry name" value="DoxX"/>
</dbReference>
<feature type="transmembrane region" description="Helical" evidence="7">
    <location>
        <begin position="63"/>
        <end position="81"/>
    </location>
</feature>
<keyword evidence="6 7" id="KW-0472">Membrane</keyword>